<organism evidence="1 2">
    <name type="scientific">Neorhizobium phenanthreniclasticum</name>
    <dbReference type="NCBI Taxonomy" id="3157917"/>
    <lineage>
        <taxon>Bacteria</taxon>
        <taxon>Pseudomonadati</taxon>
        <taxon>Pseudomonadota</taxon>
        <taxon>Alphaproteobacteria</taxon>
        <taxon>Hyphomicrobiales</taxon>
        <taxon>Rhizobiaceae</taxon>
        <taxon>Rhizobium/Agrobacterium group</taxon>
        <taxon>Neorhizobium</taxon>
    </lineage>
</organism>
<dbReference type="RefSeq" id="WP_152601291.1">
    <property type="nucleotide sequence ID" value="NZ_JBEAAL010000001.1"/>
</dbReference>
<sequence length="68" mass="7614">MASLVLPVPNELIRLGFEDYCIAVVLRDHAGRILMATRRDATDVALDRVWTCHIEAPRDKHRGIADCG</sequence>
<dbReference type="Proteomes" id="UP001496627">
    <property type="component" value="Unassembled WGS sequence"/>
</dbReference>
<accession>A0ABV0LVH1</accession>
<keyword evidence="2" id="KW-1185">Reference proteome</keyword>
<name>A0ABV0LVH1_9HYPH</name>
<dbReference type="EMBL" id="JBEAAL010000001">
    <property type="protein sequence ID" value="MEQ1403603.1"/>
    <property type="molecule type" value="Genomic_DNA"/>
</dbReference>
<protein>
    <submittedName>
        <fullName evidence="1">Uncharacterized protein</fullName>
    </submittedName>
</protein>
<reference evidence="1 2" key="1">
    <citation type="submission" date="2024-05" db="EMBL/GenBank/DDBJ databases">
        <title>Neorhizobium sp. Rsf11, a plant growth promoting and heavy metal resistant PAH-degrader.</title>
        <authorList>
            <person name="Golubev S.N."/>
            <person name="Muratova A.Y."/>
            <person name="Markelova M.I."/>
        </authorList>
    </citation>
    <scope>NUCLEOTIDE SEQUENCE [LARGE SCALE GENOMIC DNA]</scope>
    <source>
        <strain evidence="1 2">Rsf11</strain>
    </source>
</reference>
<proteinExistence type="predicted"/>
<evidence type="ECO:0000313" key="1">
    <source>
        <dbReference type="EMBL" id="MEQ1403603.1"/>
    </source>
</evidence>
<evidence type="ECO:0000313" key="2">
    <source>
        <dbReference type="Proteomes" id="UP001496627"/>
    </source>
</evidence>
<gene>
    <name evidence="1" type="ORF">ABK249_01540</name>
</gene>
<comment type="caution">
    <text evidence="1">The sequence shown here is derived from an EMBL/GenBank/DDBJ whole genome shotgun (WGS) entry which is preliminary data.</text>
</comment>